<dbReference type="InterPro" id="IPR009075">
    <property type="entry name" value="AcylCo_DH/oxidase_C"/>
</dbReference>
<proteinExistence type="inferred from homology"/>
<evidence type="ECO:0000256" key="2">
    <source>
        <dbReference type="ARBA" id="ARBA00009347"/>
    </source>
</evidence>
<dbReference type="AlphaFoldDB" id="A0A494XIV3"/>
<dbReference type="InterPro" id="IPR025878">
    <property type="entry name" value="Acyl-CoA_dh-like_C_dom"/>
</dbReference>
<protein>
    <recommendedName>
        <fullName evidence="9">3-methylmercaptopropionyl-CoA dehydrogenase</fullName>
        <ecNumber evidence="8">1.3.99.41</ecNumber>
    </recommendedName>
</protein>
<dbReference type="OrthoDB" id="9764895at2"/>
<evidence type="ECO:0000256" key="5">
    <source>
        <dbReference type="ARBA" id="ARBA00023002"/>
    </source>
</evidence>
<dbReference type="SUPFAM" id="SSF47203">
    <property type="entry name" value="Acyl-CoA dehydrogenase C-terminal domain-like"/>
    <property type="match status" value="1"/>
</dbReference>
<dbReference type="Pfam" id="PF02770">
    <property type="entry name" value="Acyl-CoA_dh_M"/>
    <property type="match status" value="1"/>
</dbReference>
<dbReference type="InterPro" id="IPR037069">
    <property type="entry name" value="AcylCoA_DH/ox_N_sf"/>
</dbReference>
<dbReference type="InterPro" id="IPR036250">
    <property type="entry name" value="AcylCo_DH-like_C"/>
</dbReference>
<dbReference type="Pfam" id="PF12806">
    <property type="entry name" value="Acyl-CoA_dh_C"/>
    <property type="match status" value="1"/>
</dbReference>
<dbReference type="Pfam" id="PF02771">
    <property type="entry name" value="Acyl-CoA_dh_N"/>
    <property type="match status" value="1"/>
</dbReference>
<keyword evidence="15" id="KW-1185">Reference proteome</keyword>
<dbReference type="GO" id="GO:0050660">
    <property type="term" value="F:flavin adenine dinucleotide binding"/>
    <property type="evidence" value="ECO:0007669"/>
    <property type="project" value="InterPro"/>
</dbReference>
<evidence type="ECO:0000256" key="8">
    <source>
        <dbReference type="ARBA" id="ARBA00066694"/>
    </source>
</evidence>
<comment type="cofactor">
    <cofactor evidence="1">
        <name>FAD</name>
        <dbReference type="ChEBI" id="CHEBI:57692"/>
    </cofactor>
</comment>
<comment type="function">
    <text evidence="7">Involved in the assimilation of dimethylsulphoniopropionate (DMSP), an important compound in the fixation of carbon in marine phytoplankton, by mediating the conversion of 3-(methylthio)propanoyl-CoA (MMPA-CoA) to 3-(methylthio)acryloyl-CoA (MTA-CoA).</text>
</comment>
<dbReference type="Pfam" id="PF00441">
    <property type="entry name" value="Acyl-CoA_dh_1"/>
    <property type="match status" value="1"/>
</dbReference>
<dbReference type="InterPro" id="IPR013786">
    <property type="entry name" value="AcylCoA_DH/ox_N"/>
</dbReference>
<dbReference type="Gene3D" id="2.40.110.10">
    <property type="entry name" value="Butyryl-CoA Dehydrogenase, subunit A, domain 2"/>
    <property type="match status" value="1"/>
</dbReference>
<comment type="caution">
    <text evidence="14">The sequence shown here is derived from an EMBL/GenBank/DDBJ whole genome shotgun (WGS) entry which is preliminary data.</text>
</comment>
<reference evidence="14 15" key="1">
    <citation type="submission" date="2018-10" db="EMBL/GenBank/DDBJ databases">
        <title>Robbsia sp. DHC34, isolated from soil.</title>
        <authorList>
            <person name="Gao Z.-H."/>
            <person name="Qiu L.-H."/>
        </authorList>
    </citation>
    <scope>NUCLEOTIDE SEQUENCE [LARGE SCALE GENOMIC DNA]</scope>
    <source>
        <strain evidence="14 15">DHC34</strain>
    </source>
</reference>
<dbReference type="Proteomes" id="UP000270342">
    <property type="component" value="Unassembled WGS sequence"/>
</dbReference>
<keyword evidence="3" id="KW-0285">Flavoprotein</keyword>
<dbReference type="InterPro" id="IPR006091">
    <property type="entry name" value="Acyl-CoA_Oxase/DH_mid-dom"/>
</dbReference>
<dbReference type="PANTHER" id="PTHR42803:SF1">
    <property type="entry name" value="BROAD-SPECIFICITY LINEAR ACYL-COA DEHYDROGENASE FADE5"/>
    <property type="match status" value="1"/>
</dbReference>
<evidence type="ECO:0000256" key="3">
    <source>
        <dbReference type="ARBA" id="ARBA00022630"/>
    </source>
</evidence>
<dbReference type="EMBL" id="RBZU01000010">
    <property type="protein sequence ID" value="RKP49692.1"/>
    <property type="molecule type" value="Genomic_DNA"/>
</dbReference>
<sequence>MTVSYQAPLRDMRFVIEEWLDAPRDWQRVDAWATLDAGTVEHVLGEAARFVSEQLAPLDGPGDLEGCRFVDGQVSTPRGFRETYRAFVEGGWPTLALAEDAGGQGLPQLLDAALQEMLAAANHAWLMSPGLTHGATACLYAHGSDALKRDYLPKIASGEWLTTMCLTEPQAGSDLGLIRTRAEVDTEADADSGGYRITGSKIFITGGEHDLTDNIVHLVLARLPDAPAGTRGLSLFLVPKWIARGGVCGHEGDRERNGVHCDGIEKKMGLKASPTCAMRFEHARGWLIGEPHRGLASMFVMMNAARLQVAMQGVGHAQFAWQRASAYATERLQMRAVSAPPGTHAPAPIAAHPAMRRILMDIRTTVEGARAIGYWIAHGLDIAAHDPDPDARARAEQMAALLTPVAKAFFTAHGFACASNALQVFGGYGYIHEYGIEQTVRDSRVSMLYEGTNEIQAIDLLVRKVIGDGGERLRMLLDTLVAEADRCTAGHDSTERGPSAAYADALVAKAHVLRSMCMHVDVLSTALARDSVADAELPYRVADDYLAMLGWLLLTFAWLRTARVAHREPAHEACARDAFYAGKRAAAAYFFDYRVAEFEHRRRLVEAGLRADLPCDAALSGASDVM</sequence>
<accession>A0A494XIV3</accession>
<keyword evidence="5" id="KW-0560">Oxidoreductase</keyword>
<evidence type="ECO:0000313" key="15">
    <source>
        <dbReference type="Proteomes" id="UP000270342"/>
    </source>
</evidence>
<dbReference type="Gene3D" id="1.20.140.10">
    <property type="entry name" value="Butyryl-CoA Dehydrogenase, subunit A, domain 3"/>
    <property type="match status" value="1"/>
</dbReference>
<evidence type="ECO:0000313" key="14">
    <source>
        <dbReference type="EMBL" id="RKP49692.1"/>
    </source>
</evidence>
<evidence type="ECO:0000256" key="9">
    <source>
        <dbReference type="ARBA" id="ARBA00069043"/>
    </source>
</evidence>
<organism evidence="14 15">
    <name type="scientific">Pararobbsia silviterrae</name>
    <dbReference type="NCBI Taxonomy" id="1792498"/>
    <lineage>
        <taxon>Bacteria</taxon>
        <taxon>Pseudomonadati</taxon>
        <taxon>Pseudomonadota</taxon>
        <taxon>Betaproteobacteria</taxon>
        <taxon>Burkholderiales</taxon>
        <taxon>Burkholderiaceae</taxon>
        <taxon>Pararobbsia</taxon>
    </lineage>
</organism>
<evidence type="ECO:0000256" key="7">
    <source>
        <dbReference type="ARBA" id="ARBA00058683"/>
    </source>
</evidence>
<gene>
    <name evidence="14" type="ORF">D7S86_20630</name>
</gene>
<dbReference type="PANTHER" id="PTHR42803">
    <property type="entry name" value="ACYL-COA DEHYDROGENASE"/>
    <property type="match status" value="1"/>
</dbReference>
<dbReference type="InterPro" id="IPR046373">
    <property type="entry name" value="Acyl-CoA_Oxase/DH_mid-dom_sf"/>
</dbReference>
<evidence type="ECO:0000256" key="4">
    <source>
        <dbReference type="ARBA" id="ARBA00022827"/>
    </source>
</evidence>
<dbReference type="InterPro" id="IPR052166">
    <property type="entry name" value="Diverse_Acyl-CoA_DH"/>
</dbReference>
<comment type="similarity">
    <text evidence="2">Belongs to the acyl-CoA dehydrogenase family.</text>
</comment>
<dbReference type="FunFam" id="2.40.110.10:FF:000031">
    <property type="entry name" value="Acyl-CoA dehydrogenase, putative"/>
    <property type="match status" value="1"/>
</dbReference>
<evidence type="ECO:0000259" key="10">
    <source>
        <dbReference type="Pfam" id="PF00441"/>
    </source>
</evidence>
<dbReference type="RefSeq" id="WP_121088777.1">
    <property type="nucleotide sequence ID" value="NZ_RBZU01000010.1"/>
</dbReference>
<feature type="domain" description="Acyl-CoA oxidase/dehydrogenase middle" evidence="11">
    <location>
        <begin position="164"/>
        <end position="282"/>
    </location>
</feature>
<name>A0A494XIV3_9BURK</name>
<evidence type="ECO:0000259" key="13">
    <source>
        <dbReference type="Pfam" id="PF12806"/>
    </source>
</evidence>
<evidence type="ECO:0000259" key="12">
    <source>
        <dbReference type="Pfam" id="PF02771"/>
    </source>
</evidence>
<dbReference type="EC" id="1.3.99.41" evidence="8"/>
<dbReference type="InterPro" id="IPR009100">
    <property type="entry name" value="AcylCoA_DH/oxidase_NM_dom_sf"/>
</dbReference>
<feature type="domain" description="Acyl-CoA dehydrogenase/oxidase C-terminal" evidence="10">
    <location>
        <begin position="293"/>
        <end position="458"/>
    </location>
</feature>
<dbReference type="Gene3D" id="1.10.540.10">
    <property type="entry name" value="Acyl-CoA dehydrogenase/oxidase, N-terminal domain"/>
    <property type="match status" value="1"/>
</dbReference>
<keyword evidence="4" id="KW-0274">FAD</keyword>
<feature type="domain" description="Acyl-CoA dehydrogenase/oxidase N-terminal" evidence="12">
    <location>
        <begin position="47"/>
        <end position="159"/>
    </location>
</feature>
<evidence type="ECO:0000256" key="6">
    <source>
        <dbReference type="ARBA" id="ARBA00051388"/>
    </source>
</evidence>
<comment type="catalytic activity">
    <reaction evidence="6">
        <text>3-(methylsulfanyl)propanoyl-CoA + oxidized [electron-transfer flavoprotein] + H(+) = 3-(methylsulfanyl)acryloyl-CoA + reduced [electron-transfer flavoprotein]</text>
        <dbReference type="Rhea" id="RHEA:52612"/>
        <dbReference type="Rhea" id="RHEA-COMP:10685"/>
        <dbReference type="Rhea" id="RHEA-COMP:10686"/>
        <dbReference type="ChEBI" id="CHEBI:15378"/>
        <dbReference type="ChEBI" id="CHEBI:57692"/>
        <dbReference type="ChEBI" id="CHEBI:58307"/>
        <dbReference type="ChEBI" id="CHEBI:82815"/>
        <dbReference type="ChEBI" id="CHEBI:84994"/>
        <dbReference type="EC" id="1.3.99.41"/>
    </reaction>
    <physiologicalReaction direction="left-to-right" evidence="6">
        <dbReference type="Rhea" id="RHEA:52613"/>
    </physiologicalReaction>
</comment>
<feature type="domain" description="Acetyl-CoA dehydrogenase-like C-terminal" evidence="13">
    <location>
        <begin position="505"/>
        <end position="608"/>
    </location>
</feature>
<dbReference type="GO" id="GO:0016627">
    <property type="term" value="F:oxidoreductase activity, acting on the CH-CH group of donors"/>
    <property type="evidence" value="ECO:0007669"/>
    <property type="project" value="InterPro"/>
</dbReference>
<dbReference type="SUPFAM" id="SSF56645">
    <property type="entry name" value="Acyl-CoA dehydrogenase NM domain-like"/>
    <property type="match status" value="1"/>
</dbReference>
<evidence type="ECO:0000259" key="11">
    <source>
        <dbReference type="Pfam" id="PF02770"/>
    </source>
</evidence>
<evidence type="ECO:0000256" key="1">
    <source>
        <dbReference type="ARBA" id="ARBA00001974"/>
    </source>
</evidence>